<dbReference type="EMBL" id="JAAGMA010000371">
    <property type="protein sequence ID" value="NEB09983.1"/>
    <property type="molecule type" value="Genomic_DNA"/>
</dbReference>
<proteinExistence type="predicted"/>
<keyword evidence="1" id="KW-0547">Nucleotide-binding</keyword>
<gene>
    <name evidence="1" type="ORF">G3I32_14095</name>
</gene>
<keyword evidence="1" id="KW-0347">Helicase</keyword>
<protein>
    <submittedName>
        <fullName evidence="1">DNA helicase RecD</fullName>
    </submittedName>
</protein>
<feature type="non-terminal residue" evidence="1">
    <location>
        <position position="99"/>
    </location>
</feature>
<reference evidence="1 2" key="1">
    <citation type="submission" date="2020-01" db="EMBL/GenBank/DDBJ databases">
        <title>Insect and environment-associated Actinomycetes.</title>
        <authorList>
            <person name="Currrie C."/>
            <person name="Chevrette M."/>
            <person name="Carlson C."/>
            <person name="Stubbendieck R."/>
            <person name="Wendt-Pienkowski E."/>
        </authorList>
    </citation>
    <scope>NUCLEOTIDE SEQUENCE [LARGE SCALE GENOMIC DNA]</scope>
    <source>
        <strain evidence="1 2">SID14163</strain>
    </source>
</reference>
<evidence type="ECO:0000313" key="1">
    <source>
        <dbReference type="EMBL" id="NEB09983.1"/>
    </source>
</evidence>
<feature type="non-terminal residue" evidence="1">
    <location>
        <position position="1"/>
    </location>
</feature>
<sequence length="99" mass="10235">LRVGGVRPEQADGFARALLGAQCGPDDERRGRAVTVWLLEQAALAGHTALELPRLTATLAQRGVPDPDAAVQGTLAEGEALAFQDALDVPGARPERAAG</sequence>
<keyword evidence="1" id="KW-0378">Hydrolase</keyword>
<keyword evidence="1" id="KW-0067">ATP-binding</keyword>
<dbReference type="GO" id="GO:0004386">
    <property type="term" value="F:helicase activity"/>
    <property type="evidence" value="ECO:0007669"/>
    <property type="project" value="UniProtKB-KW"/>
</dbReference>
<organism evidence="1 2">
    <name type="scientific">Streptomyces coelicoflavus</name>
    <dbReference type="NCBI Taxonomy" id="285562"/>
    <lineage>
        <taxon>Bacteria</taxon>
        <taxon>Bacillati</taxon>
        <taxon>Actinomycetota</taxon>
        <taxon>Actinomycetes</taxon>
        <taxon>Kitasatosporales</taxon>
        <taxon>Streptomycetaceae</taxon>
        <taxon>Streptomyces</taxon>
    </lineage>
</organism>
<comment type="caution">
    <text evidence="1">The sequence shown here is derived from an EMBL/GenBank/DDBJ whole genome shotgun (WGS) entry which is preliminary data.</text>
</comment>
<dbReference type="Proteomes" id="UP000470446">
    <property type="component" value="Unassembled WGS sequence"/>
</dbReference>
<name>A0A7K3PJA0_9ACTN</name>
<accession>A0A7K3PJA0</accession>
<dbReference type="AlphaFoldDB" id="A0A7K3PJA0"/>
<evidence type="ECO:0000313" key="2">
    <source>
        <dbReference type="Proteomes" id="UP000470446"/>
    </source>
</evidence>